<gene>
    <name evidence="9" type="ORF">ACHAW5_001684</name>
</gene>
<sequence length="125" mass="13914">MHHRSAPIVIRGVARSRPSRDIATMRPLSSFSATPAPAMAMRPGTPIPGLDKIYPATKDGTSRAPVALPREEYPPWVNELTRPLPTLAKLRAMKVEDASDRDMKRYLKLVRKAKIKSNNESRAKS</sequence>
<evidence type="ECO:0000256" key="1">
    <source>
        <dbReference type="ARBA" id="ARBA00004173"/>
    </source>
</evidence>
<evidence type="ECO:0000256" key="5">
    <source>
        <dbReference type="ARBA" id="ARBA00023274"/>
    </source>
</evidence>
<dbReference type="InterPro" id="IPR013870">
    <property type="entry name" value="Ribosomal_mL54"/>
</dbReference>
<evidence type="ECO:0000256" key="2">
    <source>
        <dbReference type="ARBA" id="ARBA00022946"/>
    </source>
</evidence>
<dbReference type="AlphaFoldDB" id="A0ABD3Q7E0"/>
<evidence type="ECO:0000256" key="3">
    <source>
        <dbReference type="ARBA" id="ARBA00022980"/>
    </source>
</evidence>
<organism evidence="9 10">
    <name type="scientific">Stephanodiscus triporus</name>
    <dbReference type="NCBI Taxonomy" id="2934178"/>
    <lineage>
        <taxon>Eukaryota</taxon>
        <taxon>Sar</taxon>
        <taxon>Stramenopiles</taxon>
        <taxon>Ochrophyta</taxon>
        <taxon>Bacillariophyta</taxon>
        <taxon>Coscinodiscophyceae</taxon>
        <taxon>Thalassiosirophycidae</taxon>
        <taxon>Stephanodiscales</taxon>
        <taxon>Stephanodiscaceae</taxon>
        <taxon>Stephanodiscus</taxon>
    </lineage>
</organism>
<dbReference type="GO" id="GO:1990904">
    <property type="term" value="C:ribonucleoprotein complex"/>
    <property type="evidence" value="ECO:0007669"/>
    <property type="project" value="UniProtKB-KW"/>
</dbReference>
<feature type="region of interest" description="Disordered" evidence="8">
    <location>
        <begin position="28"/>
        <end position="63"/>
    </location>
</feature>
<dbReference type="PANTHER" id="PTHR28595">
    <property type="entry name" value="39S RIBOSOMAL PROTEIN L54, MITOCHONDRIAL"/>
    <property type="match status" value="1"/>
</dbReference>
<comment type="subcellular location">
    <subcellularLocation>
        <location evidence="1">Mitochondrion</location>
    </subcellularLocation>
</comment>
<keyword evidence="10" id="KW-1185">Reference proteome</keyword>
<evidence type="ECO:0000313" key="9">
    <source>
        <dbReference type="EMBL" id="KAL3796358.1"/>
    </source>
</evidence>
<keyword evidence="3" id="KW-0689">Ribosomal protein</keyword>
<dbReference type="PANTHER" id="PTHR28595:SF1">
    <property type="entry name" value="LARGE RIBOSOMAL SUBUNIT PROTEIN ML54"/>
    <property type="match status" value="1"/>
</dbReference>
<dbReference type="Proteomes" id="UP001530315">
    <property type="component" value="Unassembled WGS sequence"/>
</dbReference>
<protein>
    <recommendedName>
        <fullName evidence="7">Large ribosomal subunit protein mL54</fullName>
    </recommendedName>
</protein>
<keyword evidence="4" id="KW-0496">Mitochondrion</keyword>
<proteinExistence type="inferred from homology"/>
<dbReference type="Pfam" id="PF08561">
    <property type="entry name" value="Ribosomal_L37"/>
    <property type="match status" value="1"/>
</dbReference>
<accession>A0ABD3Q7E0</accession>
<evidence type="ECO:0000313" key="10">
    <source>
        <dbReference type="Proteomes" id="UP001530315"/>
    </source>
</evidence>
<comment type="similarity">
    <text evidence="6">Belongs to the mitochondrion-specific ribosomal protein mL54 family.</text>
</comment>
<dbReference type="GO" id="GO:0005739">
    <property type="term" value="C:mitochondrion"/>
    <property type="evidence" value="ECO:0007669"/>
    <property type="project" value="UniProtKB-SubCell"/>
</dbReference>
<keyword evidence="2" id="KW-0809">Transit peptide</keyword>
<evidence type="ECO:0000256" key="8">
    <source>
        <dbReference type="SAM" id="MobiDB-lite"/>
    </source>
</evidence>
<evidence type="ECO:0000256" key="6">
    <source>
        <dbReference type="ARBA" id="ARBA00033752"/>
    </source>
</evidence>
<keyword evidence="5" id="KW-0687">Ribonucleoprotein</keyword>
<dbReference type="EMBL" id="JALLAZ020000388">
    <property type="protein sequence ID" value="KAL3796358.1"/>
    <property type="molecule type" value="Genomic_DNA"/>
</dbReference>
<dbReference type="GO" id="GO:0005840">
    <property type="term" value="C:ribosome"/>
    <property type="evidence" value="ECO:0007669"/>
    <property type="project" value="UniProtKB-KW"/>
</dbReference>
<reference evidence="9 10" key="1">
    <citation type="submission" date="2024-10" db="EMBL/GenBank/DDBJ databases">
        <title>Updated reference genomes for cyclostephanoid diatoms.</title>
        <authorList>
            <person name="Roberts W.R."/>
            <person name="Alverson A.J."/>
        </authorList>
    </citation>
    <scope>NUCLEOTIDE SEQUENCE [LARGE SCALE GENOMIC DNA]</scope>
    <source>
        <strain evidence="9 10">AJA276-08</strain>
    </source>
</reference>
<evidence type="ECO:0000256" key="4">
    <source>
        <dbReference type="ARBA" id="ARBA00023128"/>
    </source>
</evidence>
<name>A0ABD3Q7E0_9STRA</name>
<comment type="caution">
    <text evidence="9">The sequence shown here is derived from an EMBL/GenBank/DDBJ whole genome shotgun (WGS) entry which is preliminary data.</text>
</comment>
<evidence type="ECO:0000256" key="7">
    <source>
        <dbReference type="ARBA" id="ARBA00035179"/>
    </source>
</evidence>